<protein>
    <submittedName>
        <fullName evidence="1">DUF3231 family protein</fullName>
    </submittedName>
</protein>
<dbReference type="InterPro" id="IPR012347">
    <property type="entry name" value="Ferritin-like"/>
</dbReference>
<keyword evidence="2" id="KW-1185">Reference proteome</keyword>
<dbReference type="Gene3D" id="1.20.1260.10">
    <property type="match status" value="2"/>
</dbReference>
<name>A0ABS7K1Z9_9BACI</name>
<evidence type="ECO:0000313" key="2">
    <source>
        <dbReference type="Proteomes" id="UP000769780"/>
    </source>
</evidence>
<dbReference type="Pfam" id="PF11553">
    <property type="entry name" value="DUF3231"/>
    <property type="match status" value="2"/>
</dbReference>
<dbReference type="RefSeq" id="WP_221871820.1">
    <property type="nucleotide sequence ID" value="NZ_JACWFH010000007.1"/>
</dbReference>
<sequence length="330" mass="37422">MNKKMTSAEIGKLWTVHMGNTLSKCVLSYFLQHVEDPEIKTVVNDALNLTNDLLERTDHLFKNENSPVPIGLTEKDVDLDAPRLYSDLFYLYYLKYVTKAGLSIYSTAIPLMMREDVKEFILYSNSNTIELINKVKGALDKKGYLQEPATIPIPENVMYISKQSYLNGFLGEVRPLHALEIAHLFDNIENNITSKALLTGFTQVAKKDDVKSFLLRGKKMAMHHIQQLSEKLSKEDLPSPPLIDDLVEASTISPFSDKLMMTHKIDMFSMKIRTYANAMSLNGRRDIGATYGKLLFDIGRYVEDGANIMIDHGWMEQPPHAVNRDQLGSN</sequence>
<dbReference type="EMBL" id="JACWFH010000007">
    <property type="protein sequence ID" value="MBY0096195.1"/>
    <property type="molecule type" value="Genomic_DNA"/>
</dbReference>
<dbReference type="InterPro" id="IPR021617">
    <property type="entry name" value="DUF3231"/>
</dbReference>
<dbReference type="Proteomes" id="UP000769780">
    <property type="component" value="Unassembled WGS sequence"/>
</dbReference>
<reference evidence="1 2" key="1">
    <citation type="submission" date="2020-07" db="EMBL/GenBank/DDBJ databases">
        <title>Fungal Genomes of the International Space Station.</title>
        <authorList>
            <person name="Seuylemezian A."/>
            <person name="Singh N.K."/>
            <person name="Wood J."/>
            <person name="Venkateswaran K."/>
        </authorList>
    </citation>
    <scope>NUCLEOTIDE SEQUENCE [LARGE SCALE GENOMIC DNA]</scope>
    <source>
        <strain evidence="1 2">PL-B2</strain>
    </source>
</reference>
<gene>
    <name evidence="1" type="ORF">H0185_05170</name>
</gene>
<proteinExistence type="predicted"/>
<organism evidence="1 2">
    <name type="scientific">Mesobacillus maritimus</name>
    <dbReference type="NCBI Taxonomy" id="1643336"/>
    <lineage>
        <taxon>Bacteria</taxon>
        <taxon>Bacillati</taxon>
        <taxon>Bacillota</taxon>
        <taxon>Bacilli</taxon>
        <taxon>Bacillales</taxon>
        <taxon>Bacillaceae</taxon>
        <taxon>Mesobacillus</taxon>
    </lineage>
</organism>
<evidence type="ECO:0000313" key="1">
    <source>
        <dbReference type="EMBL" id="MBY0096195.1"/>
    </source>
</evidence>
<accession>A0ABS7K1Z9</accession>
<comment type="caution">
    <text evidence="1">The sequence shown here is derived from an EMBL/GenBank/DDBJ whole genome shotgun (WGS) entry which is preliminary data.</text>
</comment>